<proteinExistence type="predicted"/>
<name>A0A9W4XY34_9PLEO</name>
<feature type="region of interest" description="Disordered" evidence="1">
    <location>
        <begin position="28"/>
        <end position="58"/>
    </location>
</feature>
<reference evidence="2" key="1">
    <citation type="submission" date="2023-01" db="EMBL/GenBank/DDBJ databases">
        <authorList>
            <person name="Van Ghelder C."/>
            <person name="Rancurel C."/>
        </authorList>
    </citation>
    <scope>NUCLEOTIDE SEQUENCE</scope>
    <source>
        <strain evidence="2">CNCM I-4278</strain>
    </source>
</reference>
<dbReference type="Proteomes" id="UP001152607">
    <property type="component" value="Unassembled WGS sequence"/>
</dbReference>
<evidence type="ECO:0000313" key="2">
    <source>
        <dbReference type="EMBL" id="CAI6338977.1"/>
    </source>
</evidence>
<sequence length="58" mass="6495">MFWGMFLYGPKVPRRLTPLCGFLVSSAKTGYGDAPDASKRRSANEMEQVKTEQDRRGG</sequence>
<comment type="caution">
    <text evidence="2">The sequence shown here is derived from an EMBL/GenBank/DDBJ whole genome shotgun (WGS) entry which is preliminary data.</text>
</comment>
<accession>A0A9W4XY34</accession>
<keyword evidence="3" id="KW-1185">Reference proteome</keyword>
<gene>
    <name evidence="2" type="ORF">PDIGIT_LOCUS12114</name>
</gene>
<feature type="compositionally biased region" description="Basic and acidic residues" evidence="1">
    <location>
        <begin position="36"/>
        <end position="58"/>
    </location>
</feature>
<dbReference type="EMBL" id="CAOQHR010000008">
    <property type="protein sequence ID" value="CAI6338977.1"/>
    <property type="molecule type" value="Genomic_DNA"/>
</dbReference>
<dbReference type="AlphaFoldDB" id="A0A9W4XY34"/>
<evidence type="ECO:0000313" key="3">
    <source>
        <dbReference type="Proteomes" id="UP001152607"/>
    </source>
</evidence>
<organism evidence="2 3">
    <name type="scientific">Periconia digitata</name>
    <dbReference type="NCBI Taxonomy" id="1303443"/>
    <lineage>
        <taxon>Eukaryota</taxon>
        <taxon>Fungi</taxon>
        <taxon>Dikarya</taxon>
        <taxon>Ascomycota</taxon>
        <taxon>Pezizomycotina</taxon>
        <taxon>Dothideomycetes</taxon>
        <taxon>Pleosporomycetidae</taxon>
        <taxon>Pleosporales</taxon>
        <taxon>Massarineae</taxon>
        <taxon>Periconiaceae</taxon>
        <taxon>Periconia</taxon>
    </lineage>
</organism>
<protein>
    <submittedName>
        <fullName evidence="2">Uncharacterized protein</fullName>
    </submittedName>
</protein>
<evidence type="ECO:0000256" key="1">
    <source>
        <dbReference type="SAM" id="MobiDB-lite"/>
    </source>
</evidence>